<dbReference type="EMBL" id="KN847479">
    <property type="protein sequence ID" value="KIX04027.1"/>
    <property type="molecule type" value="Genomic_DNA"/>
</dbReference>
<dbReference type="RefSeq" id="XP_013271163.1">
    <property type="nucleotide sequence ID" value="XM_013415709.1"/>
</dbReference>
<proteinExistence type="predicted"/>
<evidence type="ECO:0000313" key="1">
    <source>
        <dbReference type="EMBL" id="KIX04027.1"/>
    </source>
</evidence>
<reference evidence="1 2" key="1">
    <citation type="submission" date="2015-01" db="EMBL/GenBank/DDBJ databases">
        <title>The Genome Sequence of Rhinocladiella mackenzie CBS 650.93.</title>
        <authorList>
            <consortium name="The Broad Institute Genomics Platform"/>
            <person name="Cuomo C."/>
            <person name="de Hoog S."/>
            <person name="Gorbushina A."/>
            <person name="Stielow B."/>
            <person name="Teixiera M."/>
            <person name="Abouelleil A."/>
            <person name="Chapman S.B."/>
            <person name="Priest M."/>
            <person name="Young S.K."/>
            <person name="Wortman J."/>
            <person name="Nusbaum C."/>
            <person name="Birren B."/>
        </authorList>
    </citation>
    <scope>NUCLEOTIDE SEQUENCE [LARGE SCALE GENOMIC DNA]</scope>
    <source>
        <strain evidence="1 2">CBS 650.93</strain>
    </source>
</reference>
<organism evidence="1 2">
    <name type="scientific">Rhinocladiella mackenziei CBS 650.93</name>
    <dbReference type="NCBI Taxonomy" id="1442369"/>
    <lineage>
        <taxon>Eukaryota</taxon>
        <taxon>Fungi</taxon>
        <taxon>Dikarya</taxon>
        <taxon>Ascomycota</taxon>
        <taxon>Pezizomycotina</taxon>
        <taxon>Eurotiomycetes</taxon>
        <taxon>Chaetothyriomycetidae</taxon>
        <taxon>Chaetothyriales</taxon>
        <taxon>Herpotrichiellaceae</taxon>
        <taxon>Rhinocladiella</taxon>
    </lineage>
</organism>
<keyword evidence="2" id="KW-1185">Reference proteome</keyword>
<dbReference type="AlphaFoldDB" id="A0A0D2FPF3"/>
<evidence type="ECO:0000313" key="2">
    <source>
        <dbReference type="Proteomes" id="UP000053617"/>
    </source>
</evidence>
<name>A0A0D2FPF3_9EURO</name>
<dbReference type="Proteomes" id="UP000053617">
    <property type="component" value="Unassembled WGS sequence"/>
</dbReference>
<sequence>MLHILRAYEQAFDVHFLMYCHFRDLKTQNRLPDPRFVLAAINCVRSARTKSHVVVTKSTDLEIWGKFDPQLSDLSSEDFQEDHEDTAYWGANAMILSRPDLANEHGIVPRRFHDILPKKRGRTPL</sequence>
<accession>A0A0D2FPF3</accession>
<dbReference type="VEuPathDB" id="FungiDB:Z518_07580"/>
<protein>
    <submittedName>
        <fullName evidence="1">Uncharacterized protein</fullName>
    </submittedName>
</protein>
<dbReference type="GeneID" id="25295651"/>
<gene>
    <name evidence="1" type="ORF">Z518_07580</name>
</gene>
<dbReference type="HOGENOM" id="CLU_1993856_0_0_1"/>